<dbReference type="Proteomes" id="UP000195321">
    <property type="component" value="Unassembled WGS sequence"/>
</dbReference>
<gene>
    <name evidence="1" type="ORF">BW425_12735</name>
</gene>
<evidence type="ECO:0000313" key="1">
    <source>
        <dbReference type="EMBL" id="OUM48523.1"/>
    </source>
</evidence>
<accession>A0A1Y3MMY6</accession>
<dbReference type="EMBL" id="MWPX01000012">
    <property type="protein sequence ID" value="OUM48523.1"/>
    <property type="molecule type" value="Genomic_DNA"/>
</dbReference>
<evidence type="ECO:0008006" key="3">
    <source>
        <dbReference type="Google" id="ProtNLM"/>
    </source>
</evidence>
<dbReference type="AlphaFoldDB" id="A0A1Y3MMY6"/>
<comment type="caution">
    <text evidence="1">The sequence shown here is derived from an EMBL/GenBank/DDBJ whole genome shotgun (WGS) entry which is preliminary data.</text>
</comment>
<name>A0A1Y3MMY6_9BACI</name>
<organism evidence="1 2">
    <name type="scientific">Bacillus pseudomycoides</name>
    <dbReference type="NCBI Taxonomy" id="64104"/>
    <lineage>
        <taxon>Bacteria</taxon>
        <taxon>Bacillati</taxon>
        <taxon>Bacillota</taxon>
        <taxon>Bacilli</taxon>
        <taxon>Bacillales</taxon>
        <taxon>Bacillaceae</taxon>
        <taxon>Bacillus</taxon>
        <taxon>Bacillus cereus group</taxon>
    </lineage>
</organism>
<evidence type="ECO:0000313" key="2">
    <source>
        <dbReference type="Proteomes" id="UP000195321"/>
    </source>
</evidence>
<proteinExistence type="predicted"/>
<reference evidence="1 2" key="1">
    <citation type="submission" date="2017-02" db="EMBL/GenBank/DDBJ databases">
        <title>Bacillus pseudomycoides isolate FSL K6-0042.</title>
        <authorList>
            <person name="Kovac J."/>
        </authorList>
    </citation>
    <scope>NUCLEOTIDE SEQUENCE [LARGE SCALE GENOMIC DNA]</scope>
    <source>
        <strain evidence="1 2">FSL K6-0042</strain>
    </source>
</reference>
<protein>
    <recommendedName>
        <fullName evidence="3">Group-specific protein</fullName>
    </recommendedName>
</protein>
<sequence length="71" mass="7855">MTGVVQLKDYLIRAFSALLTAGIALGIANIFNLTVDTRSYPFFICIAIVGGWSGWYLYKKALKNKSRGIPK</sequence>